<dbReference type="Proteomes" id="UP001138757">
    <property type="component" value="Unassembled WGS sequence"/>
</dbReference>
<evidence type="ECO:0000256" key="6">
    <source>
        <dbReference type="ARBA" id="ARBA00023077"/>
    </source>
</evidence>
<evidence type="ECO:0000313" key="16">
    <source>
        <dbReference type="Proteomes" id="UP001138757"/>
    </source>
</evidence>
<evidence type="ECO:0000256" key="11">
    <source>
        <dbReference type="RuleBase" id="RU003357"/>
    </source>
</evidence>
<accession>A0A9X1ISK7</accession>
<protein>
    <submittedName>
        <fullName evidence="15">TonB-dependent receptor</fullName>
    </submittedName>
</protein>
<dbReference type="InterPro" id="IPR010917">
    <property type="entry name" value="TonB_rcpt_CS"/>
</dbReference>
<evidence type="ECO:0000259" key="14">
    <source>
        <dbReference type="Pfam" id="PF07715"/>
    </source>
</evidence>
<evidence type="ECO:0000256" key="10">
    <source>
        <dbReference type="PROSITE-ProRule" id="PRU10144"/>
    </source>
</evidence>
<dbReference type="InterPro" id="IPR037066">
    <property type="entry name" value="Plug_dom_sf"/>
</dbReference>
<dbReference type="Pfam" id="PF07715">
    <property type="entry name" value="Plug"/>
    <property type="match status" value="1"/>
</dbReference>
<feature type="domain" description="TonB-dependent receptor-like beta-barrel" evidence="13">
    <location>
        <begin position="465"/>
        <end position="971"/>
    </location>
</feature>
<evidence type="ECO:0000256" key="3">
    <source>
        <dbReference type="ARBA" id="ARBA00022452"/>
    </source>
</evidence>
<evidence type="ECO:0000256" key="7">
    <source>
        <dbReference type="ARBA" id="ARBA00023136"/>
    </source>
</evidence>
<keyword evidence="3 9" id="KW-1134">Transmembrane beta strand</keyword>
<name>A0A9X1ISK7_9SPHN</name>
<dbReference type="Gene3D" id="2.40.170.20">
    <property type="entry name" value="TonB-dependent receptor, beta-barrel domain"/>
    <property type="match status" value="1"/>
</dbReference>
<dbReference type="Pfam" id="PF00593">
    <property type="entry name" value="TonB_dep_Rec_b-barrel"/>
    <property type="match status" value="1"/>
</dbReference>
<feature type="coiled-coil region" evidence="12">
    <location>
        <begin position="496"/>
        <end position="523"/>
    </location>
</feature>
<dbReference type="PROSITE" id="PS52016">
    <property type="entry name" value="TONB_DEPENDENT_REC_3"/>
    <property type="match status" value="1"/>
</dbReference>
<keyword evidence="15" id="KW-0675">Receptor</keyword>
<dbReference type="EMBL" id="JAHGAW010000010">
    <property type="protein sequence ID" value="MBT2188310.1"/>
    <property type="molecule type" value="Genomic_DNA"/>
</dbReference>
<dbReference type="InterPro" id="IPR036942">
    <property type="entry name" value="Beta-barrel_TonB_sf"/>
</dbReference>
<dbReference type="AlphaFoldDB" id="A0A9X1ISK7"/>
<sequence length="1004" mass="106835">MPGPGHQHARFGGEEIHMAHDSLKHFFRVSSAAIALATVVHAAPAVAQQGDAAPAGDAASDAADRDIIVTGSRLGRTGYDAPTPVNVVGAERMNNLAISNVADALNQIPSFRAMSTPQMNSFRISGNIGARTLDLRGLGATRTLTLVDGRRFVASADNGTVDVNSIPSILVQRAEVVTGGASAAYGADAVAGVVNLILDSKLNGIKADMNSGISQRGDARTFYAGLAGGTDFAGGRGHVIAGIEYSREWGMGACEVRSWCAKYTNYVPNPGYNTTTKTSTNGLPATLVLDHVRFLYNENGILSGATKPNGTGGTTTLGQQVLNVGATSLPNALRNKQFDSNGNLVDYQIGSLLSGLFQQKEFDSTQPYLVGLSPTTLMVPTRHVSSMVHANYDLTDTIQLSGEFMYAHVVGGPAVSTPPLDGPATIDINNPYISAATRATILAADPAITKLLVNHSAVTSVGPSNVATTTIDTYRAAIGLKGEIGTGWNWDIYYTYGRVKSRIDDVNNRLKEWNNAIDAVRVTGANVGTSGLAIGSIVCRTTLTAPANGCIPINLFGPGGVSQAAAARYMVPEWQTRTYQQHVVALNLRGSPFSTWAGEVKVAIGGEYRRDTAVGYTDANTLAGNFISAQTTALPFTKTTVAEGYFEAGVPLLKDSALGKSLDVDGAIRFSHYEPFGDATTWKVGLVYTPVSELTFRVTRSRDVRAPTAQESSPNSTTIQLPLPDPFVGGNTNQFVVTGGNPNLHLERANTFTAGIVFRPSFIRGLNLSVDYYDIKVDGAIDSLTGPAITTACKNQNLLCNLIQFNPNGSVNTIFSNFQNLSQLHAEGLELVADYRFPAFGGDIDLQLNANYVIDLKTIGATGLVTQLDNWTGNNGSVTNIQGVPAYKIDGIMTYSIGDWAFTWHHRYVPKGILDPTKIAPGDAGYDINNPNSVNINYVSARYYLDFAAKVKIADTRMGGAFEVYGNINNVFDKGQPAQLRLIGNALHFDSIGRAFKIGIRATF</sequence>
<feature type="domain" description="TonB-dependent receptor plug" evidence="14">
    <location>
        <begin position="79"/>
        <end position="193"/>
    </location>
</feature>
<evidence type="ECO:0000313" key="15">
    <source>
        <dbReference type="EMBL" id="MBT2188310.1"/>
    </source>
</evidence>
<evidence type="ECO:0000256" key="2">
    <source>
        <dbReference type="ARBA" id="ARBA00022448"/>
    </source>
</evidence>
<dbReference type="GO" id="GO:0009279">
    <property type="term" value="C:cell outer membrane"/>
    <property type="evidence" value="ECO:0007669"/>
    <property type="project" value="UniProtKB-SubCell"/>
</dbReference>
<evidence type="ECO:0000256" key="5">
    <source>
        <dbReference type="ARBA" id="ARBA00022729"/>
    </source>
</evidence>
<keyword evidence="6 11" id="KW-0798">TonB box</keyword>
<keyword evidence="7 9" id="KW-0472">Membrane</keyword>
<keyword evidence="2 9" id="KW-0813">Transport</keyword>
<dbReference type="InterPro" id="IPR000531">
    <property type="entry name" value="Beta-barrel_TonB"/>
</dbReference>
<dbReference type="PANTHER" id="PTHR47234:SF2">
    <property type="entry name" value="TONB-DEPENDENT RECEPTOR"/>
    <property type="match status" value="1"/>
</dbReference>
<dbReference type="InterPro" id="IPR012910">
    <property type="entry name" value="Plug_dom"/>
</dbReference>
<keyword evidence="5" id="KW-0732">Signal</keyword>
<keyword evidence="4 9" id="KW-0812">Transmembrane</keyword>
<dbReference type="PANTHER" id="PTHR47234">
    <property type="match status" value="1"/>
</dbReference>
<keyword evidence="8 9" id="KW-0998">Cell outer membrane</keyword>
<organism evidence="15 16">
    <name type="scientific">Sphingobium nicotianae</name>
    <dbReference type="NCBI Taxonomy" id="2782607"/>
    <lineage>
        <taxon>Bacteria</taxon>
        <taxon>Pseudomonadati</taxon>
        <taxon>Pseudomonadota</taxon>
        <taxon>Alphaproteobacteria</taxon>
        <taxon>Sphingomonadales</taxon>
        <taxon>Sphingomonadaceae</taxon>
        <taxon>Sphingobium</taxon>
    </lineage>
</organism>
<comment type="caution">
    <text evidence="15">The sequence shown here is derived from an EMBL/GenBank/DDBJ whole genome shotgun (WGS) entry which is preliminary data.</text>
</comment>
<dbReference type="InterPro" id="IPR039426">
    <property type="entry name" value="TonB-dep_rcpt-like"/>
</dbReference>
<evidence type="ECO:0000256" key="9">
    <source>
        <dbReference type="PROSITE-ProRule" id="PRU01360"/>
    </source>
</evidence>
<proteinExistence type="inferred from homology"/>
<evidence type="ECO:0000256" key="4">
    <source>
        <dbReference type="ARBA" id="ARBA00022692"/>
    </source>
</evidence>
<comment type="subcellular location">
    <subcellularLocation>
        <location evidence="1 9">Cell outer membrane</location>
        <topology evidence="1 9">Multi-pass membrane protein</topology>
    </subcellularLocation>
</comment>
<keyword evidence="16" id="KW-1185">Reference proteome</keyword>
<reference evidence="15" key="1">
    <citation type="submission" date="2021-05" db="EMBL/GenBank/DDBJ databases">
        <title>Genome of Sphingobium sp. strain.</title>
        <authorList>
            <person name="Fan R."/>
        </authorList>
    </citation>
    <scope>NUCLEOTIDE SEQUENCE</scope>
    <source>
        <strain evidence="15">H33</strain>
    </source>
</reference>
<gene>
    <name evidence="15" type="ORF">KK488_15245</name>
</gene>
<dbReference type="PROSITE" id="PS01156">
    <property type="entry name" value="TONB_DEPENDENT_REC_2"/>
    <property type="match status" value="1"/>
</dbReference>
<evidence type="ECO:0000259" key="13">
    <source>
        <dbReference type="Pfam" id="PF00593"/>
    </source>
</evidence>
<dbReference type="SUPFAM" id="SSF56935">
    <property type="entry name" value="Porins"/>
    <property type="match status" value="1"/>
</dbReference>
<evidence type="ECO:0000256" key="8">
    <source>
        <dbReference type="ARBA" id="ARBA00023237"/>
    </source>
</evidence>
<dbReference type="Gene3D" id="2.170.130.10">
    <property type="entry name" value="TonB-dependent receptor, plug domain"/>
    <property type="match status" value="1"/>
</dbReference>
<feature type="short sequence motif" description="TonB C-terminal box" evidence="10">
    <location>
        <begin position="987"/>
        <end position="1004"/>
    </location>
</feature>
<keyword evidence="12" id="KW-0175">Coiled coil</keyword>
<evidence type="ECO:0000256" key="12">
    <source>
        <dbReference type="SAM" id="Coils"/>
    </source>
</evidence>
<comment type="similarity">
    <text evidence="9 11">Belongs to the TonB-dependent receptor family.</text>
</comment>
<evidence type="ECO:0000256" key="1">
    <source>
        <dbReference type="ARBA" id="ARBA00004571"/>
    </source>
</evidence>